<evidence type="ECO:0000313" key="2">
    <source>
        <dbReference type="EMBL" id="OGY42316.1"/>
    </source>
</evidence>
<name>A0A1G1XRS9_9BACT</name>
<sequence>MKTKICLLGIALLVGVLLLPLASSAITVSPPIIELEAAKGDVINQSIKVRNESANSETYYLSAERFVAGGEAGAPVFTGEDIDLATWIKFPYENVTIPGGQTIEIPFSIIVPNYAGPGGHYAAIFLSTAPPEAATTGGSNVAIASRIGTLVLVKIAGEVKEIAEISEFGTTAKTFDSLPVAFNIRVKNDGNVHLKPMGTISIKNMWGSVAGQVAVNETGGNVLPDQIRKFEASWVKNPNAVGANTFWGKYRQQKENYAFGKYEADLGLAYGTAGKILSAKTSFWVIPWNVIMVNLALVVIIVVIIYFAVKKYNVWLVKKYARKAKK</sequence>
<reference evidence="2 3" key="1">
    <citation type="journal article" date="2016" name="Nat. Commun.">
        <title>Thousands of microbial genomes shed light on interconnected biogeochemical processes in an aquifer system.</title>
        <authorList>
            <person name="Anantharaman K."/>
            <person name="Brown C.T."/>
            <person name="Hug L.A."/>
            <person name="Sharon I."/>
            <person name="Castelle C.J."/>
            <person name="Probst A.J."/>
            <person name="Thomas B.C."/>
            <person name="Singh A."/>
            <person name="Wilkins M.J."/>
            <person name="Karaoz U."/>
            <person name="Brodie E.L."/>
            <person name="Williams K.H."/>
            <person name="Hubbard S.S."/>
            <person name="Banfield J.F."/>
        </authorList>
    </citation>
    <scope>NUCLEOTIDE SEQUENCE [LARGE SCALE GENOMIC DNA]</scope>
</reference>
<evidence type="ECO:0000256" key="1">
    <source>
        <dbReference type="SAM" id="Phobius"/>
    </source>
</evidence>
<dbReference type="Proteomes" id="UP000176498">
    <property type="component" value="Unassembled WGS sequence"/>
</dbReference>
<gene>
    <name evidence="2" type="ORF">A2Y82_04990</name>
</gene>
<dbReference type="AlphaFoldDB" id="A0A1G1XRS9"/>
<evidence type="ECO:0000313" key="3">
    <source>
        <dbReference type="Proteomes" id="UP000176498"/>
    </source>
</evidence>
<keyword evidence="1" id="KW-0472">Membrane</keyword>
<keyword evidence="1" id="KW-1133">Transmembrane helix</keyword>
<evidence type="ECO:0008006" key="4">
    <source>
        <dbReference type="Google" id="ProtNLM"/>
    </source>
</evidence>
<keyword evidence="1" id="KW-0812">Transmembrane</keyword>
<accession>A0A1G1XRS9</accession>
<organism evidence="2 3">
    <name type="scientific">Candidatus Buchananbacteria bacterium RBG_13_36_9</name>
    <dbReference type="NCBI Taxonomy" id="1797530"/>
    <lineage>
        <taxon>Bacteria</taxon>
        <taxon>Candidatus Buchananiibacteriota</taxon>
    </lineage>
</organism>
<comment type="caution">
    <text evidence="2">The sequence shown here is derived from an EMBL/GenBank/DDBJ whole genome shotgun (WGS) entry which is preliminary data.</text>
</comment>
<protein>
    <recommendedName>
        <fullName evidence="4">DUF3324 domain-containing protein</fullName>
    </recommendedName>
</protein>
<feature type="transmembrane region" description="Helical" evidence="1">
    <location>
        <begin position="286"/>
        <end position="309"/>
    </location>
</feature>
<proteinExistence type="predicted"/>
<dbReference type="EMBL" id="MHHZ01000005">
    <property type="protein sequence ID" value="OGY42316.1"/>
    <property type="molecule type" value="Genomic_DNA"/>
</dbReference>